<dbReference type="Pfam" id="PF01841">
    <property type="entry name" value="Transglut_core"/>
    <property type="match status" value="1"/>
</dbReference>
<keyword evidence="3" id="KW-1185">Reference proteome</keyword>
<feature type="domain" description="Transglutaminase-like" evidence="1">
    <location>
        <begin position="376"/>
        <end position="439"/>
    </location>
</feature>
<dbReference type="OrthoDB" id="9804872at2"/>
<dbReference type="STRING" id="523791.Kkor_1402"/>
<evidence type="ECO:0000313" key="3">
    <source>
        <dbReference type="Proteomes" id="UP000001231"/>
    </source>
</evidence>
<gene>
    <name evidence="2" type="ordered locus">Kkor_1402</name>
</gene>
<dbReference type="InParanoid" id="C7RC22"/>
<dbReference type="SMART" id="SM00460">
    <property type="entry name" value="TGc"/>
    <property type="match status" value="1"/>
</dbReference>
<dbReference type="SUPFAM" id="SSF54001">
    <property type="entry name" value="Cysteine proteinases"/>
    <property type="match status" value="1"/>
</dbReference>
<dbReference type="InterPro" id="IPR038765">
    <property type="entry name" value="Papain-like_cys_pep_sf"/>
</dbReference>
<evidence type="ECO:0000259" key="1">
    <source>
        <dbReference type="SMART" id="SM00460"/>
    </source>
</evidence>
<dbReference type="RefSeq" id="WP_012801328.1">
    <property type="nucleotide sequence ID" value="NC_013166.1"/>
</dbReference>
<evidence type="ECO:0000313" key="2">
    <source>
        <dbReference type="EMBL" id="ACV26814.1"/>
    </source>
</evidence>
<protein>
    <submittedName>
        <fullName evidence="2">Transglutaminase domain protein</fullName>
    </submittedName>
</protein>
<dbReference type="KEGG" id="kko:Kkor_1402"/>
<accession>C7RC22</accession>
<dbReference type="EMBL" id="CP001707">
    <property type="protein sequence ID" value="ACV26814.1"/>
    <property type="molecule type" value="Genomic_DNA"/>
</dbReference>
<dbReference type="HOGENOM" id="CLU_596876_0_0_6"/>
<proteinExistence type="predicted"/>
<reference evidence="2 3" key="1">
    <citation type="journal article" date="2009" name="Stand. Genomic Sci.">
        <title>Complete genome sequence of Kangiella koreensis type strain (SW-125).</title>
        <authorList>
            <person name="Han C."/>
            <person name="Sikorski J."/>
            <person name="Lapidus A."/>
            <person name="Nolan M."/>
            <person name="Glavina Del Rio T."/>
            <person name="Tice H."/>
            <person name="Cheng J.F."/>
            <person name="Lucas S."/>
            <person name="Chen F."/>
            <person name="Copeland A."/>
            <person name="Ivanova N."/>
            <person name="Mavromatis K."/>
            <person name="Ovchinnikova G."/>
            <person name="Pati A."/>
            <person name="Bruce D."/>
            <person name="Goodwin L."/>
            <person name="Pitluck S."/>
            <person name="Chen A."/>
            <person name="Palaniappan K."/>
            <person name="Land M."/>
            <person name="Hauser L."/>
            <person name="Chang Y.J."/>
            <person name="Jeffries C.D."/>
            <person name="Chain P."/>
            <person name="Saunders E."/>
            <person name="Brettin T."/>
            <person name="Goker M."/>
            <person name="Tindall B.J."/>
            <person name="Bristow J."/>
            <person name="Eisen J.A."/>
            <person name="Markowitz V."/>
            <person name="Hugenholtz P."/>
            <person name="Kyrpides N.C."/>
            <person name="Klenk H.P."/>
            <person name="Detter J.C."/>
        </authorList>
    </citation>
    <scope>NUCLEOTIDE SEQUENCE [LARGE SCALE GENOMIC DNA]</scope>
    <source>
        <strain evidence="3">DSM 16069 / KCTC 12182 / SW-125</strain>
    </source>
</reference>
<dbReference type="Proteomes" id="UP000001231">
    <property type="component" value="Chromosome"/>
</dbReference>
<dbReference type="eggNOG" id="COG1305">
    <property type="taxonomic scope" value="Bacteria"/>
</dbReference>
<dbReference type="InterPro" id="IPR002931">
    <property type="entry name" value="Transglutaminase-like"/>
</dbReference>
<dbReference type="PANTHER" id="PTHR33490">
    <property type="entry name" value="BLR5614 PROTEIN-RELATED"/>
    <property type="match status" value="1"/>
</dbReference>
<name>C7RC22_KANKD</name>
<dbReference type="AlphaFoldDB" id="C7RC22"/>
<organism evidence="2 3">
    <name type="scientific">Kangiella koreensis (strain DSM 16069 / JCM 12317 / KCTC 12182 / SW-125)</name>
    <dbReference type="NCBI Taxonomy" id="523791"/>
    <lineage>
        <taxon>Bacteria</taxon>
        <taxon>Pseudomonadati</taxon>
        <taxon>Pseudomonadota</taxon>
        <taxon>Gammaproteobacteria</taxon>
        <taxon>Kangiellales</taxon>
        <taxon>Kangiellaceae</taxon>
        <taxon>Kangiella</taxon>
    </lineage>
</organism>
<sequence>MMRPTTQFKHRSFTFCVLILAVAALLWLGLRESSPKYRYDLATIEPFKQWYQINWHNQAVGRASVELLEQGDQYTVIEDDFMEGRVQGRRFQFRYVRELYFANQAPYELLGGRLYSEEPQLRVETSFINDEELTVTENRNDKSYRKTLPPVDYHLSDYIMVSSLIEQSVSIPAGTFDVKSLNTRSFEVETSHYQVLKPKSSQSYIALQQKHPNNEISWHRLSKEGQPKLHTFSNGMEYVASSRQVTLSPEMQSDLYLNSGVAVDKPLGGANNIQSLTLGLQNGRLDWFEHYPTVTINDDQQTIQLKPGSRYKASSEDIVSIGKGATKRLNPIARELALEAVSKSNNDWQKVETLVSFVYGYLNYQPVPAGFNIDDILDNKIGDCTEYAQLLIEMLSAAQVPAREVNGLVYLGDHEKRFGGHVWVEVLVDGHWIAVDPTWNLTQVTSTHIPVAINLDGADFSKTNDRFAFRVEEIHYKGETTDQTKRL</sequence>
<dbReference type="Gene3D" id="3.10.620.30">
    <property type="match status" value="1"/>
</dbReference>